<protein>
    <submittedName>
        <fullName evidence="5">Unannotated protein</fullName>
    </submittedName>
</protein>
<dbReference type="Gene3D" id="3.40.50.300">
    <property type="entry name" value="P-loop containing nucleotide triphosphate hydrolases"/>
    <property type="match status" value="1"/>
</dbReference>
<organism evidence="5">
    <name type="scientific">freshwater metagenome</name>
    <dbReference type="NCBI Taxonomy" id="449393"/>
    <lineage>
        <taxon>unclassified sequences</taxon>
        <taxon>metagenomes</taxon>
        <taxon>ecological metagenomes</taxon>
    </lineage>
</organism>
<dbReference type="InterPro" id="IPR050166">
    <property type="entry name" value="ABC_transporter_ATP-bind"/>
</dbReference>
<feature type="domain" description="ABC transporter" evidence="4">
    <location>
        <begin position="11"/>
        <end position="243"/>
    </location>
</feature>
<gene>
    <name evidence="5" type="ORF">UFOPK3492_00997</name>
</gene>
<dbReference type="SUPFAM" id="SSF52540">
    <property type="entry name" value="P-loop containing nucleoside triphosphate hydrolases"/>
    <property type="match status" value="1"/>
</dbReference>
<keyword evidence="1" id="KW-0813">Transport</keyword>
<dbReference type="PROSITE" id="PS50893">
    <property type="entry name" value="ABC_TRANSPORTER_2"/>
    <property type="match status" value="1"/>
</dbReference>
<keyword evidence="2" id="KW-0547">Nucleotide-binding</keyword>
<keyword evidence="3" id="KW-0067">ATP-binding</keyword>
<evidence type="ECO:0000256" key="3">
    <source>
        <dbReference type="ARBA" id="ARBA00022840"/>
    </source>
</evidence>
<sequence length="272" mass="29306">MTINSEPVNYVGIKNLAVTYHPKKGSPVEALQDFSLDISKGEFVSVVGASGCGKSTLLNVVGGLLGATGGEVLVDGTPVRGPRRDVGIVFQTPVLLPWLTVLSNTLLVPKIQRLDKEKHKARALELLEMVGLSGYEDKYPSELSGGMQQRVSVVRALVADPALLLMDEPFGALDALTREQLNVDLQNIWMKTGKTIIFITHSVTEAVFLGSRVVVMGTRPGRLLEDISIDLPHPRLLSGMSSPEFGKYSDRVRDLLGVGPVSNENSAAAKHL</sequence>
<dbReference type="InterPro" id="IPR003593">
    <property type="entry name" value="AAA+_ATPase"/>
</dbReference>
<evidence type="ECO:0000313" key="5">
    <source>
        <dbReference type="EMBL" id="CAB4902118.1"/>
    </source>
</evidence>
<evidence type="ECO:0000256" key="1">
    <source>
        <dbReference type="ARBA" id="ARBA00022448"/>
    </source>
</evidence>
<dbReference type="InterPro" id="IPR003439">
    <property type="entry name" value="ABC_transporter-like_ATP-bd"/>
</dbReference>
<proteinExistence type="predicted"/>
<dbReference type="InterPro" id="IPR017871">
    <property type="entry name" value="ABC_transporter-like_CS"/>
</dbReference>
<dbReference type="Pfam" id="PF00005">
    <property type="entry name" value="ABC_tran"/>
    <property type="match status" value="1"/>
</dbReference>
<reference evidence="5" key="1">
    <citation type="submission" date="2020-05" db="EMBL/GenBank/DDBJ databases">
        <authorList>
            <person name="Chiriac C."/>
            <person name="Salcher M."/>
            <person name="Ghai R."/>
            <person name="Kavagutti S V."/>
        </authorList>
    </citation>
    <scope>NUCLEOTIDE SEQUENCE</scope>
</reference>
<dbReference type="GO" id="GO:0016887">
    <property type="term" value="F:ATP hydrolysis activity"/>
    <property type="evidence" value="ECO:0007669"/>
    <property type="project" value="InterPro"/>
</dbReference>
<dbReference type="GO" id="GO:0005524">
    <property type="term" value="F:ATP binding"/>
    <property type="evidence" value="ECO:0007669"/>
    <property type="project" value="UniProtKB-KW"/>
</dbReference>
<name>A0A6J7G6P7_9ZZZZ</name>
<evidence type="ECO:0000259" key="4">
    <source>
        <dbReference type="PROSITE" id="PS50893"/>
    </source>
</evidence>
<dbReference type="InterPro" id="IPR027417">
    <property type="entry name" value="P-loop_NTPase"/>
</dbReference>
<accession>A0A6J7G6P7</accession>
<dbReference type="SMART" id="SM00382">
    <property type="entry name" value="AAA"/>
    <property type="match status" value="1"/>
</dbReference>
<dbReference type="PROSITE" id="PS00211">
    <property type="entry name" value="ABC_TRANSPORTER_1"/>
    <property type="match status" value="1"/>
</dbReference>
<dbReference type="AlphaFoldDB" id="A0A6J7G6P7"/>
<dbReference type="CDD" id="cd03293">
    <property type="entry name" value="ABC_NrtD_SsuB_transporters"/>
    <property type="match status" value="1"/>
</dbReference>
<dbReference type="PANTHER" id="PTHR42788">
    <property type="entry name" value="TAURINE IMPORT ATP-BINDING PROTEIN-RELATED"/>
    <property type="match status" value="1"/>
</dbReference>
<evidence type="ECO:0000256" key="2">
    <source>
        <dbReference type="ARBA" id="ARBA00022741"/>
    </source>
</evidence>
<dbReference type="PANTHER" id="PTHR42788:SF13">
    <property type="entry name" value="ALIPHATIC SULFONATES IMPORT ATP-BINDING PROTEIN SSUB"/>
    <property type="match status" value="1"/>
</dbReference>
<dbReference type="EMBL" id="CAFBMD010000082">
    <property type="protein sequence ID" value="CAB4902118.1"/>
    <property type="molecule type" value="Genomic_DNA"/>
</dbReference>